<feature type="compositionally biased region" description="Polar residues" evidence="1">
    <location>
        <begin position="86"/>
        <end position="99"/>
    </location>
</feature>
<reference evidence="3" key="1">
    <citation type="submission" date="2022-11" db="EMBL/GenBank/DDBJ databases">
        <title>Centuries of genome instability and evolution in soft-shell clam transmissible cancer (bioRxiv).</title>
        <authorList>
            <person name="Hart S.F.M."/>
            <person name="Yonemitsu M.A."/>
            <person name="Giersch R.M."/>
            <person name="Beal B.F."/>
            <person name="Arriagada G."/>
            <person name="Davis B.W."/>
            <person name="Ostrander E.A."/>
            <person name="Goff S.P."/>
            <person name="Metzger M.J."/>
        </authorList>
    </citation>
    <scope>NUCLEOTIDE SEQUENCE</scope>
    <source>
        <strain evidence="3">MELC-2E11</strain>
        <tissue evidence="3">Siphon/mantle</tissue>
    </source>
</reference>
<evidence type="ECO:0000313" key="3">
    <source>
        <dbReference type="EMBL" id="WAR19029.1"/>
    </source>
</evidence>
<feature type="region of interest" description="Disordered" evidence="1">
    <location>
        <begin position="66"/>
        <end position="129"/>
    </location>
</feature>
<organism evidence="3 4">
    <name type="scientific">Mya arenaria</name>
    <name type="common">Soft-shell clam</name>
    <dbReference type="NCBI Taxonomy" id="6604"/>
    <lineage>
        <taxon>Eukaryota</taxon>
        <taxon>Metazoa</taxon>
        <taxon>Spiralia</taxon>
        <taxon>Lophotrochozoa</taxon>
        <taxon>Mollusca</taxon>
        <taxon>Bivalvia</taxon>
        <taxon>Autobranchia</taxon>
        <taxon>Heteroconchia</taxon>
        <taxon>Euheterodonta</taxon>
        <taxon>Imparidentia</taxon>
        <taxon>Neoheterodontei</taxon>
        <taxon>Myida</taxon>
        <taxon>Myoidea</taxon>
        <taxon>Myidae</taxon>
        <taxon>Mya</taxon>
    </lineage>
</organism>
<dbReference type="PANTHER" id="PTHR47237:SF1">
    <property type="entry name" value="SLL0310 PROTEIN"/>
    <property type="match status" value="1"/>
</dbReference>
<feature type="domain" description="N-acetyltransferase" evidence="2">
    <location>
        <begin position="495"/>
        <end position="628"/>
    </location>
</feature>
<feature type="compositionally biased region" description="Polar residues" evidence="1">
    <location>
        <begin position="109"/>
        <end position="129"/>
    </location>
</feature>
<dbReference type="InterPro" id="IPR000182">
    <property type="entry name" value="GNAT_dom"/>
</dbReference>
<evidence type="ECO:0000313" key="4">
    <source>
        <dbReference type="Proteomes" id="UP001164746"/>
    </source>
</evidence>
<dbReference type="CDD" id="cd04301">
    <property type="entry name" value="NAT_SF"/>
    <property type="match status" value="1"/>
</dbReference>
<accession>A0ABY7FCY6</accession>
<dbReference type="InterPro" id="IPR016181">
    <property type="entry name" value="Acyl_CoA_acyltransferase"/>
</dbReference>
<protein>
    <recommendedName>
        <fullName evidence="2">N-acetyltransferase domain-containing protein</fullName>
    </recommendedName>
</protein>
<dbReference type="PANTHER" id="PTHR47237">
    <property type="entry name" value="SLL0310 PROTEIN"/>
    <property type="match status" value="1"/>
</dbReference>
<dbReference type="SUPFAM" id="SSF55729">
    <property type="entry name" value="Acyl-CoA N-acyltransferases (Nat)"/>
    <property type="match status" value="1"/>
</dbReference>
<gene>
    <name evidence="3" type="ORF">MAR_000867</name>
</gene>
<dbReference type="Proteomes" id="UP001164746">
    <property type="component" value="Chromosome 11"/>
</dbReference>
<feature type="compositionally biased region" description="Basic residues" evidence="1">
    <location>
        <begin position="256"/>
        <end position="266"/>
    </location>
</feature>
<evidence type="ECO:0000256" key="1">
    <source>
        <dbReference type="SAM" id="MobiDB-lite"/>
    </source>
</evidence>
<dbReference type="Pfam" id="PF00583">
    <property type="entry name" value="Acetyltransf_1"/>
    <property type="match status" value="1"/>
</dbReference>
<keyword evidence="4" id="KW-1185">Reference proteome</keyword>
<dbReference type="EMBL" id="CP111022">
    <property type="protein sequence ID" value="WAR19029.1"/>
    <property type="molecule type" value="Genomic_DNA"/>
</dbReference>
<feature type="region of interest" description="Disordered" evidence="1">
    <location>
        <begin position="239"/>
        <end position="317"/>
    </location>
</feature>
<evidence type="ECO:0000259" key="2">
    <source>
        <dbReference type="PROSITE" id="PS51186"/>
    </source>
</evidence>
<feature type="compositionally biased region" description="Polar residues" evidence="1">
    <location>
        <begin position="267"/>
        <end position="317"/>
    </location>
</feature>
<dbReference type="InterPro" id="IPR052729">
    <property type="entry name" value="Acyl/Acetyltrans_Enzymes"/>
</dbReference>
<dbReference type="Gene3D" id="3.40.630.30">
    <property type="match status" value="1"/>
</dbReference>
<dbReference type="PROSITE" id="PS51186">
    <property type="entry name" value="GNAT"/>
    <property type="match status" value="1"/>
</dbReference>
<feature type="compositionally biased region" description="Polar residues" evidence="1">
    <location>
        <begin position="240"/>
        <end position="253"/>
    </location>
</feature>
<proteinExistence type="predicted"/>
<sequence>MELFGTQLYALELKIAIAKRQNTGNDRFKIMASKTDVHDISKQIEKLEIEPQFDVSSDLESALSFDGRKDSLSDSNLIPRGAIRTTKPSKLTEPYQTRQLRSDEPYGNQFPNRQSGGQWNHMSQQAHQTGNDTVIENRNASFSAEFAVPTPMNQDTSYLSTRQVSNQDLPSYNENDLDLVLDTIQRDTTSQAGFTTPVDRTMDPRFNELLHSLMEYDNGSQQSTSASTSQFFQKEPFYQKTENSRVLPSSNATPVHRNKHAGKRSSRNLQSESFQPFSSNLTANVSDSTVENCPPQNADSFGSDTLNQQTSSPFNQPATRTVQLPLNQTTTQPFIQPVTQQVQQTLNQTSSPPFYQPGTHPVQLPLNQTTSPPFNQPGTQPVQLPWNQTISQPFNQPLNQPGTQPIHQTLTTSISQYCTQSLQQGFRSPVKSQTVQQSIQTLPVTLNPLYITPFHQSQPRIQLSHQTSNQPNRPILPKPTQSVNAIQTPRLKSTPTHSAVERDKHVAPTRNVGKMNGDLGMYDYQVYMVIDPTFLLAAEDDRGEVLGFGGVSKNSPDTVYLGNFIVRDDVRGRGIGRQIWRAMIDKAGDMNIALDSEPYMVDYYGKNGFMFKTFKVAFYNVEMLETMKGNASTKYKIKTLTEDMWPLVMAYDRQVYPSLDRERILRAWFGVGDVRGVVAIDQGTIVGYGCIHKKEGKQYGLRNVFADSEEVLEAMLRDMFAVVPVGYVVRFMKVDGKPMPKFIQHSVDADDSALRMFNKFKIETNEEKMWFASAHIL</sequence>
<name>A0ABY7FCY6_MYAAR</name>